<dbReference type="Pfam" id="PF13738">
    <property type="entry name" value="Pyr_redox_3"/>
    <property type="match status" value="1"/>
</dbReference>
<name>A0A6N7ZLT5_9MICO</name>
<evidence type="ECO:0000256" key="1">
    <source>
        <dbReference type="ARBA" id="ARBA00023002"/>
    </source>
</evidence>
<dbReference type="InterPro" id="IPR050982">
    <property type="entry name" value="Auxin_biosynth/cation_transpt"/>
</dbReference>
<feature type="compositionally biased region" description="Basic and acidic residues" evidence="2">
    <location>
        <begin position="351"/>
        <end position="366"/>
    </location>
</feature>
<keyword evidence="3" id="KW-0503">Monooxygenase</keyword>
<dbReference type="Proteomes" id="UP000440668">
    <property type="component" value="Unassembled WGS sequence"/>
</dbReference>
<dbReference type="PRINTS" id="PR00368">
    <property type="entry name" value="FADPNR"/>
</dbReference>
<dbReference type="GO" id="GO:0004497">
    <property type="term" value="F:monooxygenase activity"/>
    <property type="evidence" value="ECO:0007669"/>
    <property type="project" value="UniProtKB-KW"/>
</dbReference>
<comment type="caution">
    <text evidence="3">The sequence shown here is derived from an EMBL/GenBank/DDBJ whole genome shotgun (WGS) entry which is preliminary data.</text>
</comment>
<dbReference type="GeneID" id="66336457"/>
<reference evidence="3 4" key="1">
    <citation type="submission" date="2019-11" db="EMBL/GenBank/DDBJ databases">
        <title>Cellulosimicrobium composti sp. nov. isolated from a compost.</title>
        <authorList>
            <person name="Yang Y."/>
        </authorList>
    </citation>
    <scope>NUCLEOTIDE SEQUENCE [LARGE SCALE GENOMIC DNA]</scope>
    <source>
        <strain evidence="3 4">BIT-GX5</strain>
    </source>
</reference>
<dbReference type="PRINTS" id="PR00469">
    <property type="entry name" value="PNDRDTASEII"/>
</dbReference>
<dbReference type="InterPro" id="IPR036188">
    <property type="entry name" value="FAD/NAD-bd_sf"/>
</dbReference>
<dbReference type="PANTHER" id="PTHR43539:SF78">
    <property type="entry name" value="FLAVIN-CONTAINING MONOOXYGENASE"/>
    <property type="match status" value="1"/>
</dbReference>
<feature type="region of interest" description="Disordered" evidence="2">
    <location>
        <begin position="347"/>
        <end position="366"/>
    </location>
</feature>
<sequence>MNGATRHDVLVVGGGQAGLVTAALLARAGVDYVVLDAGERPGASWARRWDSLRLVTPGRYTALPDFPNPWPGAYYPTKDEVAAYLADYARHHDLIVRHGVRVDQLSVDNAGVFVASGTHGATTARRVVVATGAFHTPFVPDLAHGTAEHIVQLHSHDYRGPQATPGRRVLVVGGGNSGAQIALELARDDREVHLACAGRLRSVRQAFAAGPALWWMTRTATLRASGGVLGRRLRMTDPVIGISDADLWALGVRVRERVRQVTGPDAVLADDTTCRPDTIVWATGYRHDDSWIAVSRALNPHGALVHDDHRTRIAGLHVIGRPWQRTRGSALLGFVGDDARRMVGSILNDRPATDHRNPVALEEDHP</sequence>
<keyword evidence="1" id="KW-0560">Oxidoreductase</keyword>
<dbReference type="PANTHER" id="PTHR43539">
    <property type="entry name" value="FLAVIN-BINDING MONOOXYGENASE-LIKE PROTEIN (AFU_ORTHOLOGUE AFUA_4G09220)"/>
    <property type="match status" value="1"/>
</dbReference>
<dbReference type="AlphaFoldDB" id="A0A6N7ZLT5"/>
<dbReference type="SUPFAM" id="SSF51905">
    <property type="entry name" value="FAD/NAD(P)-binding domain"/>
    <property type="match status" value="2"/>
</dbReference>
<dbReference type="Gene3D" id="3.50.50.60">
    <property type="entry name" value="FAD/NAD(P)-binding domain"/>
    <property type="match status" value="1"/>
</dbReference>
<gene>
    <name evidence="3" type="ORF">GJV82_15035</name>
</gene>
<protein>
    <submittedName>
        <fullName evidence="3">SidA/IucD/PvdA family monooxygenase</fullName>
    </submittedName>
</protein>
<evidence type="ECO:0000313" key="3">
    <source>
        <dbReference type="EMBL" id="MTG90243.1"/>
    </source>
</evidence>
<organism evidence="3 4">
    <name type="scientific">Cellulosimicrobium composti</name>
    <dbReference type="NCBI Taxonomy" id="2672572"/>
    <lineage>
        <taxon>Bacteria</taxon>
        <taxon>Bacillati</taxon>
        <taxon>Actinomycetota</taxon>
        <taxon>Actinomycetes</taxon>
        <taxon>Micrococcales</taxon>
        <taxon>Promicromonosporaceae</taxon>
        <taxon>Cellulosimicrobium</taxon>
    </lineage>
</organism>
<dbReference type="GO" id="GO:0050660">
    <property type="term" value="F:flavin adenine dinucleotide binding"/>
    <property type="evidence" value="ECO:0007669"/>
    <property type="project" value="TreeGrafter"/>
</dbReference>
<proteinExistence type="predicted"/>
<evidence type="ECO:0000256" key="2">
    <source>
        <dbReference type="SAM" id="MobiDB-lite"/>
    </source>
</evidence>
<accession>A0A6N7ZLT5</accession>
<evidence type="ECO:0000313" key="4">
    <source>
        <dbReference type="Proteomes" id="UP000440668"/>
    </source>
</evidence>
<dbReference type="RefSeq" id="WP_155099787.1">
    <property type="nucleotide sequence ID" value="NZ_WMKA01000042.1"/>
</dbReference>
<dbReference type="EMBL" id="WMKA01000042">
    <property type="protein sequence ID" value="MTG90243.1"/>
    <property type="molecule type" value="Genomic_DNA"/>
</dbReference>